<evidence type="ECO:0000313" key="1">
    <source>
        <dbReference type="EMBL" id="GFF13672.1"/>
    </source>
</evidence>
<proteinExistence type="predicted"/>
<sequence length="106" mass="11958">MLAAILNNYYLAQNGFSVSFGTHRNSTRVDAVVFRIQSDSPGDQDQDRDRDRRVVEHMYVKIGRPTDPVASLPDELHNALQGLSSEVERCWGITFSGLYVLFLSLL</sequence>
<accession>A0A5M3YPB3</accession>
<dbReference type="Proteomes" id="UP000452235">
    <property type="component" value="Unassembled WGS sequence"/>
</dbReference>
<dbReference type="AlphaFoldDB" id="A0A5M3YPB3"/>
<evidence type="ECO:0000313" key="2">
    <source>
        <dbReference type="Proteomes" id="UP000452235"/>
    </source>
</evidence>
<keyword evidence="2" id="KW-1185">Reference proteome</keyword>
<dbReference type="EMBL" id="BLJY01000002">
    <property type="protein sequence ID" value="GFF13672.1"/>
    <property type="molecule type" value="Genomic_DNA"/>
</dbReference>
<organism evidence="1 2">
    <name type="scientific">Aspergillus terreus</name>
    <dbReference type="NCBI Taxonomy" id="33178"/>
    <lineage>
        <taxon>Eukaryota</taxon>
        <taxon>Fungi</taxon>
        <taxon>Dikarya</taxon>
        <taxon>Ascomycota</taxon>
        <taxon>Pezizomycotina</taxon>
        <taxon>Eurotiomycetes</taxon>
        <taxon>Eurotiomycetidae</taxon>
        <taxon>Eurotiales</taxon>
        <taxon>Aspergillaceae</taxon>
        <taxon>Aspergillus</taxon>
        <taxon>Aspergillus subgen. Circumdati</taxon>
    </lineage>
</organism>
<reference evidence="1 2" key="1">
    <citation type="submission" date="2020-01" db="EMBL/GenBank/DDBJ databases">
        <title>Aspergillus terreus IFO 6365 whole genome shotgun sequence.</title>
        <authorList>
            <person name="Kanamasa S."/>
            <person name="Takahashi H."/>
        </authorList>
    </citation>
    <scope>NUCLEOTIDE SEQUENCE [LARGE SCALE GENOMIC DNA]</scope>
    <source>
        <strain evidence="1 2">IFO 6365</strain>
    </source>
</reference>
<protein>
    <submittedName>
        <fullName evidence="1">Uncharacterized protein</fullName>
    </submittedName>
</protein>
<gene>
    <name evidence="1" type="ORF">ATEIFO6365_0002078300</name>
</gene>
<name>A0A5M3YPB3_ASPTE</name>
<comment type="caution">
    <text evidence="1">The sequence shown here is derived from an EMBL/GenBank/DDBJ whole genome shotgun (WGS) entry which is preliminary data.</text>
</comment>